<comment type="caution">
    <text evidence="1">The sequence shown here is derived from an EMBL/GenBank/DDBJ whole genome shotgun (WGS) entry which is preliminary data.</text>
</comment>
<keyword evidence="2" id="KW-1185">Reference proteome</keyword>
<name>A0A9W7HPG9_HIBTR</name>
<evidence type="ECO:0000313" key="1">
    <source>
        <dbReference type="EMBL" id="GMI80786.1"/>
    </source>
</evidence>
<dbReference type="Gene3D" id="3.50.30.30">
    <property type="match status" value="1"/>
</dbReference>
<gene>
    <name evidence="1" type="ORF">HRI_001747900</name>
</gene>
<accession>A0A9W7HPG9</accession>
<dbReference type="CDD" id="cd02120">
    <property type="entry name" value="PA_subtilisin_like"/>
    <property type="match status" value="1"/>
</dbReference>
<proteinExistence type="predicted"/>
<dbReference type="Proteomes" id="UP001165190">
    <property type="component" value="Unassembled WGS sequence"/>
</dbReference>
<organism evidence="1 2">
    <name type="scientific">Hibiscus trionum</name>
    <name type="common">Flower of an hour</name>
    <dbReference type="NCBI Taxonomy" id="183268"/>
    <lineage>
        <taxon>Eukaryota</taxon>
        <taxon>Viridiplantae</taxon>
        <taxon>Streptophyta</taxon>
        <taxon>Embryophyta</taxon>
        <taxon>Tracheophyta</taxon>
        <taxon>Spermatophyta</taxon>
        <taxon>Magnoliopsida</taxon>
        <taxon>eudicotyledons</taxon>
        <taxon>Gunneridae</taxon>
        <taxon>Pentapetalae</taxon>
        <taxon>rosids</taxon>
        <taxon>malvids</taxon>
        <taxon>Malvales</taxon>
        <taxon>Malvaceae</taxon>
        <taxon>Malvoideae</taxon>
        <taxon>Hibiscus</taxon>
    </lineage>
</organism>
<sequence>MYPFIYAGDAPNATLGAASFSTKYCLPGSLNATIVRGKIVFCEYIIGWDSDGVMQAGVASTVCQDAENKDYQFSYPLPLSNVNMNDGRMLLNYLNTTEYFPSSFYKIGQDNNQFALFHFHLEVPILLQQIFSSPILQYRGWISWRHGLNLKQPLYQNH</sequence>
<reference evidence="1" key="1">
    <citation type="submission" date="2023-05" db="EMBL/GenBank/DDBJ databases">
        <title>Genome and transcriptome analyses reveal genes involved in the formation of fine ridges on petal epidermal cells in Hibiscus trionum.</title>
        <authorList>
            <person name="Koshimizu S."/>
            <person name="Masuda S."/>
            <person name="Ishii T."/>
            <person name="Shirasu K."/>
            <person name="Hoshino A."/>
            <person name="Arita M."/>
        </authorList>
    </citation>
    <scope>NUCLEOTIDE SEQUENCE</scope>
    <source>
        <strain evidence="1">Hamamatsu line</strain>
    </source>
</reference>
<dbReference type="OrthoDB" id="206201at2759"/>
<evidence type="ECO:0000313" key="2">
    <source>
        <dbReference type="Proteomes" id="UP001165190"/>
    </source>
</evidence>
<protein>
    <submittedName>
        <fullName evidence="1">Uncharacterized protein</fullName>
    </submittedName>
</protein>
<dbReference type="EMBL" id="BSYR01000017">
    <property type="protein sequence ID" value="GMI80786.1"/>
    <property type="molecule type" value="Genomic_DNA"/>
</dbReference>
<dbReference type="AlphaFoldDB" id="A0A9W7HPG9"/>